<feature type="domain" description="Malonyl-CoA decarboxylase C-terminal" evidence="1">
    <location>
        <begin position="231"/>
        <end position="503"/>
    </location>
</feature>
<dbReference type="PANTHER" id="PTHR28641:SF1">
    <property type="entry name" value="MALONYL-COA DECARBOXYLASE, MITOCHONDRIAL"/>
    <property type="match status" value="1"/>
</dbReference>
<feature type="domain" description="Malonyl-CoA decarboxylase N-terminal" evidence="2">
    <location>
        <begin position="134"/>
        <end position="228"/>
    </location>
</feature>
<dbReference type="InterPro" id="IPR007956">
    <property type="entry name" value="Malonyl_CoA_deC_C"/>
</dbReference>
<sequence length="531" mass="61075">MKVLTRNWRFLRFLPQLEGWNKELLCRNCFSDKGSGPHHLCSSSTAVHNVESRWVNLLLKMADHDVPTTEALPSQNRMTQIREMLSTAVRMRRTDSSGDLMPNAVAKEVRHFYSGLITKAEKLAFFLVLERDLGVDHEEVMETAASLSKAQKNGVPAMLRAEDKLRQALEPAHIQLLSQISKLQGGVKDIVDMRNDLLEGLNDEKDPVARQELQALSTSIKNLLAQWFAVGLLDLKQVTWDSPGSILEKIIRYEAVHSMYGWEDLKRRLAPDRRCYIYTHRSMPGEPVVVLHTALEYEISDNIQIILSEPEVDRDEYEYELEKRTTAVFYSITSTQKGLSGVDLGNFLIKHVVEQLQHEFPNITQYSTLSPIPGFRQWLKLQISHALDQQENDLPQTLLLEDEQKQILEARQNTDMSSLVVFKEILETSDWHRDPAISNCLKSPLLRLCARYLYKEKRRGFVMDPVGNFHIRNGACMWRLNWFADLSARGFQNSFGLMVNYRYVLEEVDKNNQQYLLNGTVAASPQFLELL</sequence>
<dbReference type="Pfam" id="PF17408">
    <property type="entry name" value="MCD_N"/>
    <property type="match status" value="1"/>
</dbReference>
<comment type="caution">
    <text evidence="3">The sequence shown here is derived from an EMBL/GenBank/DDBJ whole genome shotgun (WGS) entry which is preliminary data.</text>
</comment>
<evidence type="ECO:0008006" key="5">
    <source>
        <dbReference type="Google" id="ProtNLM"/>
    </source>
</evidence>
<evidence type="ECO:0000313" key="3">
    <source>
        <dbReference type="EMBL" id="CAH3023796.1"/>
    </source>
</evidence>
<dbReference type="Proteomes" id="UP001159427">
    <property type="component" value="Unassembled WGS sequence"/>
</dbReference>
<dbReference type="Gene3D" id="1.20.140.90">
    <property type="entry name" value="Malonyl-CoA decarboxylase, oligemerization domain"/>
    <property type="match status" value="1"/>
</dbReference>
<gene>
    <name evidence="3" type="ORF">PEVE_00020521</name>
</gene>
<dbReference type="InterPro" id="IPR035372">
    <property type="entry name" value="MCD_N"/>
</dbReference>
<reference evidence="3 4" key="1">
    <citation type="submission" date="2022-05" db="EMBL/GenBank/DDBJ databases">
        <authorList>
            <consortium name="Genoscope - CEA"/>
            <person name="William W."/>
        </authorList>
    </citation>
    <scope>NUCLEOTIDE SEQUENCE [LARGE SCALE GENOMIC DNA]</scope>
</reference>
<dbReference type="EMBL" id="CALNXI010000275">
    <property type="protein sequence ID" value="CAH3023796.1"/>
    <property type="molecule type" value="Genomic_DNA"/>
</dbReference>
<evidence type="ECO:0000259" key="2">
    <source>
        <dbReference type="Pfam" id="PF17408"/>
    </source>
</evidence>
<evidence type="ECO:0000259" key="1">
    <source>
        <dbReference type="Pfam" id="PF05292"/>
    </source>
</evidence>
<dbReference type="InterPro" id="IPR038917">
    <property type="entry name" value="Malonyl_CoA_deC"/>
</dbReference>
<dbReference type="InterPro" id="IPR038351">
    <property type="entry name" value="MCD_N_sf"/>
</dbReference>
<name>A0ABN8M2I9_9CNID</name>
<dbReference type="Gene3D" id="3.40.630.150">
    <property type="entry name" value="Malonyl-CoA decarboxylase, catalytic domain"/>
    <property type="match status" value="1"/>
</dbReference>
<dbReference type="PANTHER" id="PTHR28641">
    <property type="match status" value="1"/>
</dbReference>
<protein>
    <recommendedName>
        <fullName evidence="5">Malonyl-CoA decarboxylase</fullName>
    </recommendedName>
</protein>
<dbReference type="InterPro" id="IPR042303">
    <property type="entry name" value="Malonyl_CoA_deC_C_sf"/>
</dbReference>
<organism evidence="3 4">
    <name type="scientific">Porites evermanni</name>
    <dbReference type="NCBI Taxonomy" id="104178"/>
    <lineage>
        <taxon>Eukaryota</taxon>
        <taxon>Metazoa</taxon>
        <taxon>Cnidaria</taxon>
        <taxon>Anthozoa</taxon>
        <taxon>Hexacorallia</taxon>
        <taxon>Scleractinia</taxon>
        <taxon>Fungiina</taxon>
        <taxon>Poritidae</taxon>
        <taxon>Porites</taxon>
    </lineage>
</organism>
<accession>A0ABN8M2I9</accession>
<proteinExistence type="predicted"/>
<dbReference type="Pfam" id="PF05292">
    <property type="entry name" value="MCD"/>
    <property type="match status" value="1"/>
</dbReference>
<keyword evidence="4" id="KW-1185">Reference proteome</keyword>
<evidence type="ECO:0000313" key="4">
    <source>
        <dbReference type="Proteomes" id="UP001159427"/>
    </source>
</evidence>